<name>A0ABS2TY91_9ACTN</name>
<evidence type="ECO:0000313" key="1">
    <source>
        <dbReference type="EMBL" id="MBM9508047.1"/>
    </source>
</evidence>
<evidence type="ECO:0000313" key="2">
    <source>
        <dbReference type="Proteomes" id="UP000749040"/>
    </source>
</evidence>
<protein>
    <submittedName>
        <fullName evidence="1">Uncharacterized protein</fullName>
    </submittedName>
</protein>
<sequence>MAAAEISWEAFSPRCFDAYGTVPLPYRHPQKGIGWVTLCTAIPDDGSGTNLTIATFHTGTTAPTLAPPLASR</sequence>
<proteinExistence type="predicted"/>
<reference evidence="1 2" key="1">
    <citation type="submission" date="2021-01" db="EMBL/GenBank/DDBJ databases">
        <title>Streptomyces acididurans sp. nov., isolated from a peat swamp forest soil.</title>
        <authorList>
            <person name="Chantavorakit T."/>
            <person name="Duangmal K."/>
        </authorList>
    </citation>
    <scope>NUCLEOTIDE SEQUENCE [LARGE SCALE GENOMIC DNA]</scope>
    <source>
        <strain evidence="1 2">KK5PA1</strain>
    </source>
</reference>
<organism evidence="1 2">
    <name type="scientific">Actinacidiphila acididurans</name>
    <dbReference type="NCBI Taxonomy" id="2784346"/>
    <lineage>
        <taxon>Bacteria</taxon>
        <taxon>Bacillati</taxon>
        <taxon>Actinomycetota</taxon>
        <taxon>Actinomycetes</taxon>
        <taxon>Kitasatosporales</taxon>
        <taxon>Streptomycetaceae</taxon>
        <taxon>Actinacidiphila</taxon>
    </lineage>
</organism>
<keyword evidence="2" id="KW-1185">Reference proteome</keyword>
<dbReference type="EMBL" id="JADKYB010000015">
    <property type="protein sequence ID" value="MBM9508047.1"/>
    <property type="molecule type" value="Genomic_DNA"/>
</dbReference>
<dbReference type="Proteomes" id="UP000749040">
    <property type="component" value="Unassembled WGS sequence"/>
</dbReference>
<gene>
    <name evidence="1" type="ORF">ITX44_26545</name>
</gene>
<accession>A0ABS2TY91</accession>
<dbReference type="RefSeq" id="WP_205359908.1">
    <property type="nucleotide sequence ID" value="NZ_JADKYB010000015.1"/>
</dbReference>
<comment type="caution">
    <text evidence="1">The sequence shown here is derived from an EMBL/GenBank/DDBJ whole genome shotgun (WGS) entry which is preliminary data.</text>
</comment>